<dbReference type="Proteomes" id="UP000593564">
    <property type="component" value="Unassembled WGS sequence"/>
</dbReference>
<dbReference type="EMBL" id="JACBKZ010000007">
    <property type="protein sequence ID" value="KAF5946598.1"/>
    <property type="molecule type" value="Genomic_DNA"/>
</dbReference>
<dbReference type="AlphaFoldDB" id="A0A7J7H4E6"/>
<sequence length="52" mass="6156">MFRFGAVEKLKDQLLENNKQTYWFPDFVELIQGGTLSVWWICISCERACNQV</sequence>
<reference evidence="2" key="1">
    <citation type="journal article" date="2020" name="Nat. Commun.">
        <title>Genome assembly of wild tea tree DASZ reveals pedigree and selection history of tea varieties.</title>
        <authorList>
            <person name="Zhang W."/>
            <person name="Zhang Y."/>
            <person name="Qiu H."/>
            <person name="Guo Y."/>
            <person name="Wan H."/>
            <person name="Zhang X."/>
            <person name="Scossa F."/>
            <person name="Alseekh S."/>
            <person name="Zhang Q."/>
            <person name="Wang P."/>
            <person name="Xu L."/>
            <person name="Schmidt M.H."/>
            <person name="Jia X."/>
            <person name="Li D."/>
            <person name="Zhu A."/>
            <person name="Guo F."/>
            <person name="Chen W."/>
            <person name="Ni D."/>
            <person name="Usadel B."/>
            <person name="Fernie A.R."/>
            <person name="Wen W."/>
        </authorList>
    </citation>
    <scope>NUCLEOTIDE SEQUENCE [LARGE SCALE GENOMIC DNA]</scope>
    <source>
        <strain evidence="2">cv. G240</strain>
    </source>
</reference>
<proteinExistence type="predicted"/>
<organism evidence="1 2">
    <name type="scientific">Camellia sinensis</name>
    <name type="common">Tea plant</name>
    <name type="synonym">Thea sinensis</name>
    <dbReference type="NCBI Taxonomy" id="4442"/>
    <lineage>
        <taxon>Eukaryota</taxon>
        <taxon>Viridiplantae</taxon>
        <taxon>Streptophyta</taxon>
        <taxon>Embryophyta</taxon>
        <taxon>Tracheophyta</taxon>
        <taxon>Spermatophyta</taxon>
        <taxon>Magnoliopsida</taxon>
        <taxon>eudicotyledons</taxon>
        <taxon>Gunneridae</taxon>
        <taxon>Pentapetalae</taxon>
        <taxon>asterids</taxon>
        <taxon>Ericales</taxon>
        <taxon>Theaceae</taxon>
        <taxon>Camellia</taxon>
    </lineage>
</organism>
<keyword evidence="2" id="KW-1185">Reference proteome</keyword>
<gene>
    <name evidence="1" type="ORF">HYC85_016826</name>
</gene>
<protein>
    <submittedName>
        <fullName evidence="1">Uncharacterized protein</fullName>
    </submittedName>
</protein>
<reference evidence="1 2" key="2">
    <citation type="submission" date="2020-07" db="EMBL/GenBank/DDBJ databases">
        <title>Genome assembly of wild tea tree DASZ reveals pedigree and selection history of tea varieties.</title>
        <authorList>
            <person name="Zhang W."/>
        </authorList>
    </citation>
    <scope>NUCLEOTIDE SEQUENCE [LARGE SCALE GENOMIC DNA]</scope>
    <source>
        <strain evidence="2">cv. G240</strain>
        <tissue evidence="1">Leaf</tissue>
    </source>
</reference>
<evidence type="ECO:0000313" key="2">
    <source>
        <dbReference type="Proteomes" id="UP000593564"/>
    </source>
</evidence>
<accession>A0A7J7H4E6</accession>
<name>A0A7J7H4E6_CAMSI</name>
<comment type="caution">
    <text evidence="1">The sequence shown here is derived from an EMBL/GenBank/DDBJ whole genome shotgun (WGS) entry which is preliminary data.</text>
</comment>
<evidence type="ECO:0000313" key="1">
    <source>
        <dbReference type="EMBL" id="KAF5946598.1"/>
    </source>
</evidence>